<dbReference type="InterPro" id="IPR027417">
    <property type="entry name" value="P-loop_NTPase"/>
</dbReference>
<dbReference type="OrthoDB" id="3047770at2759"/>
<dbReference type="PROSITE" id="PS50837">
    <property type="entry name" value="NACHT"/>
    <property type="match status" value="1"/>
</dbReference>
<accession>A0A9P6C0W4</accession>
<dbReference type="Proteomes" id="UP000807342">
    <property type="component" value="Unassembled WGS sequence"/>
</dbReference>
<reference evidence="3" key="1">
    <citation type="submission" date="2020-11" db="EMBL/GenBank/DDBJ databases">
        <authorList>
            <consortium name="DOE Joint Genome Institute"/>
            <person name="Ahrendt S."/>
            <person name="Riley R."/>
            <person name="Andreopoulos W."/>
            <person name="Labutti K."/>
            <person name="Pangilinan J."/>
            <person name="Ruiz-Duenas F.J."/>
            <person name="Barrasa J.M."/>
            <person name="Sanchez-Garcia M."/>
            <person name="Camarero S."/>
            <person name="Miyauchi S."/>
            <person name="Serrano A."/>
            <person name="Linde D."/>
            <person name="Babiker R."/>
            <person name="Drula E."/>
            <person name="Ayuso-Fernandez I."/>
            <person name="Pacheco R."/>
            <person name="Padilla G."/>
            <person name="Ferreira P."/>
            <person name="Barriuso J."/>
            <person name="Kellner H."/>
            <person name="Castanera R."/>
            <person name="Alfaro M."/>
            <person name="Ramirez L."/>
            <person name="Pisabarro A.G."/>
            <person name="Kuo A."/>
            <person name="Tritt A."/>
            <person name="Lipzen A."/>
            <person name="He G."/>
            <person name="Yan M."/>
            <person name="Ng V."/>
            <person name="Cullen D."/>
            <person name="Martin F."/>
            <person name="Rosso M.-N."/>
            <person name="Henrissat B."/>
            <person name="Hibbett D."/>
            <person name="Martinez A.T."/>
            <person name="Grigoriev I.V."/>
        </authorList>
    </citation>
    <scope>NUCLEOTIDE SEQUENCE</scope>
    <source>
        <strain evidence="3">MF-IS2</strain>
    </source>
</reference>
<organism evidence="3 4">
    <name type="scientific">Macrolepiota fuliginosa MF-IS2</name>
    <dbReference type="NCBI Taxonomy" id="1400762"/>
    <lineage>
        <taxon>Eukaryota</taxon>
        <taxon>Fungi</taxon>
        <taxon>Dikarya</taxon>
        <taxon>Basidiomycota</taxon>
        <taxon>Agaricomycotina</taxon>
        <taxon>Agaricomycetes</taxon>
        <taxon>Agaricomycetidae</taxon>
        <taxon>Agaricales</taxon>
        <taxon>Agaricineae</taxon>
        <taxon>Agaricaceae</taxon>
        <taxon>Macrolepiota</taxon>
    </lineage>
</organism>
<dbReference type="InterPro" id="IPR056884">
    <property type="entry name" value="NPHP3-like_N"/>
</dbReference>
<dbReference type="AlphaFoldDB" id="A0A9P6C0W4"/>
<evidence type="ECO:0000259" key="2">
    <source>
        <dbReference type="PROSITE" id="PS50837"/>
    </source>
</evidence>
<dbReference type="PANTHER" id="PTHR10039">
    <property type="entry name" value="AMELOGENIN"/>
    <property type="match status" value="1"/>
</dbReference>
<evidence type="ECO:0000256" key="1">
    <source>
        <dbReference type="ARBA" id="ARBA00022737"/>
    </source>
</evidence>
<evidence type="ECO:0000313" key="3">
    <source>
        <dbReference type="EMBL" id="KAF9447022.1"/>
    </source>
</evidence>
<dbReference type="Gene3D" id="3.40.50.300">
    <property type="entry name" value="P-loop containing nucleotide triphosphate hydrolases"/>
    <property type="match status" value="1"/>
</dbReference>
<gene>
    <name evidence="3" type="ORF">P691DRAFT_672350</name>
</gene>
<comment type="caution">
    <text evidence="3">The sequence shown here is derived from an EMBL/GenBank/DDBJ whole genome shotgun (WGS) entry which is preliminary data.</text>
</comment>
<dbReference type="PANTHER" id="PTHR10039:SF17">
    <property type="entry name" value="FUNGAL STAND N-TERMINAL GOODBYE DOMAIN-CONTAINING PROTEIN-RELATED"/>
    <property type="match status" value="1"/>
</dbReference>
<keyword evidence="4" id="KW-1185">Reference proteome</keyword>
<dbReference type="InterPro" id="IPR007111">
    <property type="entry name" value="NACHT_NTPase"/>
</dbReference>
<proteinExistence type="predicted"/>
<dbReference type="SUPFAM" id="SSF52540">
    <property type="entry name" value="P-loop containing nucleoside triphosphate hydrolases"/>
    <property type="match status" value="1"/>
</dbReference>
<name>A0A9P6C0W4_9AGAR</name>
<dbReference type="Pfam" id="PF24883">
    <property type="entry name" value="NPHP3_N"/>
    <property type="match status" value="1"/>
</dbReference>
<sequence>MKQVRTYLLSRGDFSELLSDFALQFLESRTLVGVEFDSAIRSPPPRCHPGTRKNLRDRIIHWGKSPGRDQRLLWIMGSAGTGKSAVAQTIAEEFRASGLLGATLFFSRPNQRDDPDRTIPTISFQLTSAHSPYERIISARLADDPAIPQKDWRNQFEELMAEPFFILGMARGTETAEQPLLVILDGLDECKSEEAQCEFLEFICGQVAEADGFPLLWMICSRPELHLERAVRRAETEGLCWVEELRVDDPEAQSDVESYLRDEFRRIAKRCHPRKEGAWPPGEVFDRIVSASSGLFVFATTVIKFIDQSGSDPRSQLEAVVAAIDGAPLPQGSMNPLTYIDNLYLEILRRLDLKFLPMTLDLLGICTVSPPLPLLHFTQLLGINLAAVHATLRSLHSVVNVPFGQKLTEEPLRFYHASFTDFLTNPDRSGRFSLKDLDYYRHRIAEACLRALGHKSTIYAIGLTWDSSEFEAVNPSNLSVSKGILGFAAIHVWDLCTRINQPRLDFVRDKVAGFDYRCLRLVSDMLPVVSFVKFLRWLHSVTNGLQDLSTVIRTSPFCDQDVQFIERCTPASRPLDLGFELGESEVEDIPHYALLGFEEMTVLIIVVPDSVVIYSVEDIDDI</sequence>
<dbReference type="EMBL" id="MU151219">
    <property type="protein sequence ID" value="KAF9447022.1"/>
    <property type="molecule type" value="Genomic_DNA"/>
</dbReference>
<keyword evidence="1" id="KW-0677">Repeat</keyword>
<protein>
    <recommendedName>
        <fullName evidence="2">NACHT domain-containing protein</fullName>
    </recommendedName>
</protein>
<feature type="domain" description="NACHT" evidence="2">
    <location>
        <begin position="71"/>
        <end position="189"/>
    </location>
</feature>
<evidence type="ECO:0000313" key="4">
    <source>
        <dbReference type="Proteomes" id="UP000807342"/>
    </source>
</evidence>